<sequence>MAEFDLVARESSPKKTTTVESTTTMETMATPHRSSYKTVLDQRNHSPISNSSCSSPPAPAQVPNMTSSTGLTFNIGSFANIRQSISPSKPLSSFPENDQFLSNVKSGERREQSRSPIVTTATTTTTTTSTVTMTTLTTTTNGWSKEANHSSTIHGKKGVPEHDALSGNQSSHSTSPMPIGNEPLAQLLITLKDQNKSLIREIEDLRIKLEDAEGESRFLQTILSFIHLHTHTYACACAPNSLSLYGIYAFADPFA</sequence>
<feature type="compositionally biased region" description="Basic and acidic residues" evidence="2">
    <location>
        <begin position="1"/>
        <end position="13"/>
    </location>
</feature>
<name>A0A9Q0M678_BLOTA</name>
<proteinExistence type="predicted"/>
<accession>A0A9Q0M678</accession>
<dbReference type="EMBL" id="JAPWDV010000002">
    <property type="protein sequence ID" value="KAJ6219724.1"/>
    <property type="molecule type" value="Genomic_DNA"/>
</dbReference>
<protein>
    <submittedName>
        <fullName evidence="3">Uncharacterized protein</fullName>
    </submittedName>
</protein>
<evidence type="ECO:0000256" key="2">
    <source>
        <dbReference type="SAM" id="MobiDB-lite"/>
    </source>
</evidence>
<keyword evidence="1" id="KW-0175">Coiled coil</keyword>
<feature type="region of interest" description="Disordered" evidence="2">
    <location>
        <begin position="87"/>
        <end position="126"/>
    </location>
</feature>
<evidence type="ECO:0000313" key="4">
    <source>
        <dbReference type="Proteomes" id="UP001142055"/>
    </source>
</evidence>
<feature type="compositionally biased region" description="Polar residues" evidence="2">
    <location>
        <begin position="166"/>
        <end position="176"/>
    </location>
</feature>
<dbReference type="AlphaFoldDB" id="A0A9Q0M678"/>
<organism evidence="3 4">
    <name type="scientific">Blomia tropicalis</name>
    <name type="common">Mite</name>
    <dbReference type="NCBI Taxonomy" id="40697"/>
    <lineage>
        <taxon>Eukaryota</taxon>
        <taxon>Metazoa</taxon>
        <taxon>Ecdysozoa</taxon>
        <taxon>Arthropoda</taxon>
        <taxon>Chelicerata</taxon>
        <taxon>Arachnida</taxon>
        <taxon>Acari</taxon>
        <taxon>Acariformes</taxon>
        <taxon>Sarcoptiformes</taxon>
        <taxon>Astigmata</taxon>
        <taxon>Glycyphagoidea</taxon>
        <taxon>Echimyopodidae</taxon>
        <taxon>Blomia</taxon>
    </lineage>
</organism>
<evidence type="ECO:0000313" key="3">
    <source>
        <dbReference type="EMBL" id="KAJ6219724.1"/>
    </source>
</evidence>
<feature type="compositionally biased region" description="Low complexity" evidence="2">
    <location>
        <begin position="46"/>
        <end position="55"/>
    </location>
</feature>
<feature type="coiled-coil region" evidence="1">
    <location>
        <begin position="188"/>
        <end position="222"/>
    </location>
</feature>
<comment type="caution">
    <text evidence="3">The sequence shown here is derived from an EMBL/GenBank/DDBJ whole genome shotgun (WGS) entry which is preliminary data.</text>
</comment>
<gene>
    <name evidence="3" type="ORF">RDWZM_005536</name>
</gene>
<feature type="region of interest" description="Disordered" evidence="2">
    <location>
        <begin position="141"/>
        <end position="176"/>
    </location>
</feature>
<feature type="region of interest" description="Disordered" evidence="2">
    <location>
        <begin position="1"/>
        <end position="67"/>
    </location>
</feature>
<reference evidence="3" key="1">
    <citation type="submission" date="2022-12" db="EMBL/GenBank/DDBJ databases">
        <title>Genome assemblies of Blomia tropicalis.</title>
        <authorList>
            <person name="Cui Y."/>
        </authorList>
    </citation>
    <scope>NUCLEOTIDE SEQUENCE</scope>
    <source>
        <tissue evidence="3">Adult mites</tissue>
    </source>
</reference>
<feature type="compositionally biased region" description="Polar residues" evidence="2">
    <location>
        <begin position="87"/>
        <end position="105"/>
    </location>
</feature>
<keyword evidence="4" id="KW-1185">Reference proteome</keyword>
<feature type="compositionally biased region" description="Low complexity" evidence="2">
    <location>
        <begin position="14"/>
        <end position="31"/>
    </location>
</feature>
<dbReference type="Proteomes" id="UP001142055">
    <property type="component" value="Chromosome 2"/>
</dbReference>
<evidence type="ECO:0000256" key="1">
    <source>
        <dbReference type="SAM" id="Coils"/>
    </source>
</evidence>